<dbReference type="Proteomes" id="UP000499080">
    <property type="component" value="Unassembled WGS sequence"/>
</dbReference>
<protein>
    <submittedName>
        <fullName evidence="1">Uncharacterized protein</fullName>
    </submittedName>
</protein>
<comment type="caution">
    <text evidence="1">The sequence shown here is derived from an EMBL/GenBank/DDBJ whole genome shotgun (WGS) entry which is preliminary data.</text>
</comment>
<keyword evidence="2" id="KW-1185">Reference proteome</keyword>
<dbReference type="AlphaFoldDB" id="A0A4Y2FCU3"/>
<gene>
    <name evidence="1" type="ORF">AVEN_119034_1</name>
</gene>
<accession>A0A4Y2FCU3</accession>
<reference evidence="1 2" key="1">
    <citation type="journal article" date="2019" name="Sci. Rep.">
        <title>Orb-weaving spider Araneus ventricosus genome elucidates the spidroin gene catalogue.</title>
        <authorList>
            <person name="Kono N."/>
            <person name="Nakamura H."/>
            <person name="Ohtoshi R."/>
            <person name="Moran D.A.P."/>
            <person name="Shinohara A."/>
            <person name="Yoshida Y."/>
            <person name="Fujiwara M."/>
            <person name="Mori M."/>
            <person name="Tomita M."/>
            <person name="Arakawa K."/>
        </authorList>
    </citation>
    <scope>NUCLEOTIDE SEQUENCE [LARGE SCALE GENOMIC DNA]</scope>
</reference>
<name>A0A4Y2FCU3_ARAVE</name>
<organism evidence="1 2">
    <name type="scientific">Araneus ventricosus</name>
    <name type="common">Orbweaver spider</name>
    <name type="synonym">Epeira ventricosa</name>
    <dbReference type="NCBI Taxonomy" id="182803"/>
    <lineage>
        <taxon>Eukaryota</taxon>
        <taxon>Metazoa</taxon>
        <taxon>Ecdysozoa</taxon>
        <taxon>Arthropoda</taxon>
        <taxon>Chelicerata</taxon>
        <taxon>Arachnida</taxon>
        <taxon>Araneae</taxon>
        <taxon>Araneomorphae</taxon>
        <taxon>Entelegynae</taxon>
        <taxon>Araneoidea</taxon>
        <taxon>Araneidae</taxon>
        <taxon>Araneus</taxon>
    </lineage>
</organism>
<evidence type="ECO:0000313" key="1">
    <source>
        <dbReference type="EMBL" id="GBM39370.1"/>
    </source>
</evidence>
<proteinExistence type="predicted"/>
<dbReference type="EMBL" id="BGPR01000894">
    <property type="protein sequence ID" value="GBM39370.1"/>
    <property type="molecule type" value="Genomic_DNA"/>
</dbReference>
<evidence type="ECO:0000313" key="2">
    <source>
        <dbReference type="Proteomes" id="UP000499080"/>
    </source>
</evidence>
<sequence length="117" mass="13322">MSCPRDKHEASAPVHILNPVRNEKLLLITITTNELLRPASACELNMNDPAATTKTWHCETSDNIAHYEPLMRRPFREMYDPSSGGGNSTPYLNISQWEARLCLIIWHLLIPIFEVPP</sequence>